<feature type="domain" description="MBG" evidence="2">
    <location>
        <begin position="74"/>
        <end position="148"/>
    </location>
</feature>
<dbReference type="InterPro" id="IPR041248">
    <property type="entry name" value="YDG"/>
</dbReference>
<feature type="domain" description="YDG" evidence="1">
    <location>
        <begin position="1"/>
        <end position="63"/>
    </location>
</feature>
<dbReference type="RefSeq" id="WP_245824060.1">
    <property type="nucleotide sequence ID" value="NZ_FWXI01000020.1"/>
</dbReference>
<dbReference type="AlphaFoldDB" id="A0A1W2E4R6"/>
<reference evidence="3 4" key="1">
    <citation type="submission" date="2017-04" db="EMBL/GenBank/DDBJ databases">
        <authorList>
            <person name="Afonso C.L."/>
            <person name="Miller P.J."/>
            <person name="Scott M.A."/>
            <person name="Spackman E."/>
            <person name="Goraichik I."/>
            <person name="Dimitrov K.M."/>
            <person name="Suarez D.L."/>
            <person name="Swayne D.E."/>
        </authorList>
    </citation>
    <scope>NUCLEOTIDE SEQUENCE [LARGE SCALE GENOMIC DNA]</scope>
    <source>
        <strain evidence="3 4">DSM 5090</strain>
    </source>
</reference>
<evidence type="ECO:0000313" key="4">
    <source>
        <dbReference type="Proteomes" id="UP000192738"/>
    </source>
</evidence>
<name>A0A1W2E4R6_9FIRM</name>
<evidence type="ECO:0008006" key="5">
    <source>
        <dbReference type="Google" id="ProtNLM"/>
    </source>
</evidence>
<dbReference type="Pfam" id="PF18657">
    <property type="entry name" value="YDG"/>
    <property type="match status" value="1"/>
</dbReference>
<keyword evidence="4" id="KW-1185">Reference proteome</keyword>
<dbReference type="Pfam" id="PF18676">
    <property type="entry name" value="MBG_2"/>
    <property type="match status" value="1"/>
</dbReference>
<feature type="non-terminal residue" evidence="3">
    <location>
        <position position="1"/>
    </location>
</feature>
<gene>
    <name evidence="3" type="ORF">SAMN04488500_12054</name>
</gene>
<accession>A0A1W2E4R6</accession>
<evidence type="ECO:0000259" key="2">
    <source>
        <dbReference type="Pfam" id="PF18676"/>
    </source>
</evidence>
<proteinExistence type="predicted"/>
<evidence type="ECO:0000259" key="1">
    <source>
        <dbReference type="Pfam" id="PF18657"/>
    </source>
</evidence>
<sequence>VYNGTTGASVTYSDNRIDSDALSVSGTAAFGDKNVGTGKTVSVSGIALSGADAGNYNLQNTTASTVSNITPANLTYTANPANRIYGESNPIFNGTVTGFVNGETLGTATIGSLSFSGLANASSPVGTYAIYGSGLTANNGNYTFVQAPSNSNALTVGAITVVTPPSVLQYVSSDFGGYGRAHSFRLGNIEGSRGDGGPLYIIEGSGINI</sequence>
<dbReference type="STRING" id="112901.SAMN04488500_12054"/>
<organism evidence="3 4">
    <name type="scientific">Sporomusa malonica</name>
    <dbReference type="NCBI Taxonomy" id="112901"/>
    <lineage>
        <taxon>Bacteria</taxon>
        <taxon>Bacillati</taxon>
        <taxon>Bacillota</taxon>
        <taxon>Negativicutes</taxon>
        <taxon>Selenomonadales</taxon>
        <taxon>Sporomusaceae</taxon>
        <taxon>Sporomusa</taxon>
    </lineage>
</organism>
<dbReference type="InterPro" id="IPR041286">
    <property type="entry name" value="MBG_2"/>
</dbReference>
<dbReference type="Proteomes" id="UP000192738">
    <property type="component" value="Unassembled WGS sequence"/>
</dbReference>
<dbReference type="EMBL" id="FWXI01000020">
    <property type="protein sequence ID" value="SMD04457.1"/>
    <property type="molecule type" value="Genomic_DNA"/>
</dbReference>
<evidence type="ECO:0000313" key="3">
    <source>
        <dbReference type="EMBL" id="SMD04457.1"/>
    </source>
</evidence>
<dbReference type="Gene3D" id="3.30.160.710">
    <property type="match status" value="1"/>
</dbReference>
<protein>
    <recommendedName>
        <fullName evidence="5">MBG domain-containing protein</fullName>
    </recommendedName>
</protein>